<comment type="caution">
    <text evidence="1">The sequence shown here is derived from an EMBL/GenBank/DDBJ whole genome shotgun (WGS) entry which is preliminary data.</text>
</comment>
<gene>
    <name evidence="1" type="ORF">K431DRAFT_30915</name>
</gene>
<keyword evidence="2" id="KW-1185">Reference proteome</keyword>
<name>A0A9P4QBB4_9PEZI</name>
<protein>
    <submittedName>
        <fullName evidence="1">Uncharacterized protein</fullName>
    </submittedName>
</protein>
<accession>A0A9P4QBB4</accession>
<dbReference type="Proteomes" id="UP000799441">
    <property type="component" value="Unassembled WGS sequence"/>
</dbReference>
<reference evidence="1" key="1">
    <citation type="journal article" date="2020" name="Stud. Mycol.">
        <title>101 Dothideomycetes genomes: a test case for predicting lifestyles and emergence of pathogens.</title>
        <authorList>
            <person name="Haridas S."/>
            <person name="Albert R."/>
            <person name="Binder M."/>
            <person name="Bloem J."/>
            <person name="Labutti K."/>
            <person name="Salamov A."/>
            <person name="Andreopoulos B."/>
            <person name="Baker S."/>
            <person name="Barry K."/>
            <person name="Bills G."/>
            <person name="Bluhm B."/>
            <person name="Cannon C."/>
            <person name="Castanera R."/>
            <person name="Culley D."/>
            <person name="Daum C."/>
            <person name="Ezra D."/>
            <person name="Gonzalez J."/>
            <person name="Henrissat B."/>
            <person name="Kuo A."/>
            <person name="Liang C."/>
            <person name="Lipzen A."/>
            <person name="Lutzoni F."/>
            <person name="Magnuson J."/>
            <person name="Mondo S."/>
            <person name="Nolan M."/>
            <person name="Ohm R."/>
            <person name="Pangilinan J."/>
            <person name="Park H.-J."/>
            <person name="Ramirez L."/>
            <person name="Alfaro M."/>
            <person name="Sun H."/>
            <person name="Tritt A."/>
            <person name="Yoshinaga Y."/>
            <person name="Zwiers L.-H."/>
            <person name="Turgeon B."/>
            <person name="Goodwin S."/>
            <person name="Spatafora J."/>
            <person name="Crous P."/>
            <person name="Grigoriev I."/>
        </authorList>
    </citation>
    <scope>NUCLEOTIDE SEQUENCE</scope>
    <source>
        <strain evidence="1">CBS 116435</strain>
    </source>
</reference>
<dbReference type="EMBL" id="MU003778">
    <property type="protein sequence ID" value="KAF2723035.1"/>
    <property type="molecule type" value="Genomic_DNA"/>
</dbReference>
<sequence length="153" mass="16618">MLTRATPRGQAAVTFVLRTWRGEECVTPAREIFPPPFCLLSLDRCKDSRRLSRCRAVSAMHLAGMGQDPSSATVHVSSACLAGRPLGYTSSSLPNYCIGSVFGHTGGSDTSLLPVMRLVLAMLAMARRERFLHFALHILGASHRVASHRIALT</sequence>
<proteinExistence type="predicted"/>
<evidence type="ECO:0000313" key="1">
    <source>
        <dbReference type="EMBL" id="KAF2723035.1"/>
    </source>
</evidence>
<dbReference type="AlphaFoldDB" id="A0A9P4QBB4"/>
<evidence type="ECO:0000313" key="2">
    <source>
        <dbReference type="Proteomes" id="UP000799441"/>
    </source>
</evidence>
<organism evidence="1 2">
    <name type="scientific">Polychaeton citri CBS 116435</name>
    <dbReference type="NCBI Taxonomy" id="1314669"/>
    <lineage>
        <taxon>Eukaryota</taxon>
        <taxon>Fungi</taxon>
        <taxon>Dikarya</taxon>
        <taxon>Ascomycota</taxon>
        <taxon>Pezizomycotina</taxon>
        <taxon>Dothideomycetes</taxon>
        <taxon>Dothideomycetidae</taxon>
        <taxon>Capnodiales</taxon>
        <taxon>Capnodiaceae</taxon>
        <taxon>Polychaeton</taxon>
    </lineage>
</organism>